<sequence length="347" mass="37812">MVLAAAAVPAAGTGDAPRVRRLACGPGGVALLGAWTMPLPPTLWNAHTGPWLLLAGLGLLVALLQGLAYPVLASVRVGPPGGRWVGPAAGWVSVAAGGAALLWTAYSSRYPPPLRPLAGLFGLAVVLTGLVVALRRVGAQETRELQTQASHSAAELAGLRAQIQPHFLFNALNSLYATALQESSDKTAEGIQQLGEMMRFLLEENNHERIALRQEVHYLRHYISLQRLRLDETQGLDIRIQLQESEREVYLAPMLLSPFVENAFNHGISLQAPSWIHITLTLDATHLYFKVHNSLHARPPEASPGPTSHVGLANVRKRLELLYPGRHDLQIQQSQQDYFVALTLLLW</sequence>
<evidence type="ECO:0000313" key="4">
    <source>
        <dbReference type="Proteomes" id="UP000830401"/>
    </source>
</evidence>
<feature type="domain" description="Signal transduction histidine kinase internal region" evidence="2">
    <location>
        <begin position="154"/>
        <end position="232"/>
    </location>
</feature>
<dbReference type="RefSeq" id="WP_245126960.1">
    <property type="nucleotide sequence ID" value="NZ_CP095065.1"/>
</dbReference>
<evidence type="ECO:0000259" key="2">
    <source>
        <dbReference type="Pfam" id="PF06580"/>
    </source>
</evidence>
<keyword evidence="4" id="KW-1185">Reference proteome</keyword>
<keyword evidence="1" id="KW-1133">Transmembrane helix</keyword>
<keyword evidence="1" id="KW-0812">Transmembrane</keyword>
<dbReference type="GO" id="GO:0016301">
    <property type="term" value="F:kinase activity"/>
    <property type="evidence" value="ECO:0007669"/>
    <property type="project" value="UniProtKB-KW"/>
</dbReference>
<feature type="transmembrane region" description="Helical" evidence="1">
    <location>
        <begin position="84"/>
        <end position="105"/>
    </location>
</feature>
<protein>
    <submittedName>
        <fullName evidence="3">Histidine kinase</fullName>
    </submittedName>
</protein>
<keyword evidence="3" id="KW-0418">Kinase</keyword>
<reference evidence="3" key="1">
    <citation type="submission" date="2022-04" db="EMBL/GenBank/DDBJ databases">
        <title>Hymenobacter sp. isolated from the air.</title>
        <authorList>
            <person name="Won M."/>
            <person name="Lee C.-M."/>
            <person name="Woen H.-Y."/>
            <person name="Kwon S.-W."/>
        </authorList>
    </citation>
    <scope>NUCLEOTIDE SEQUENCE</scope>
    <source>
        <strain evidence="3">5420S-77</strain>
        <plasmid evidence="3">unnamed4</plasmid>
    </source>
</reference>
<geneLocation type="plasmid" evidence="3 4">
    <name>unnamed4</name>
</geneLocation>
<accession>A0ABY4GEH2</accession>
<evidence type="ECO:0000313" key="3">
    <source>
        <dbReference type="EMBL" id="UOQ69206.1"/>
    </source>
</evidence>
<dbReference type="PANTHER" id="PTHR34220">
    <property type="entry name" value="SENSOR HISTIDINE KINASE YPDA"/>
    <property type="match status" value="1"/>
</dbReference>
<dbReference type="PANTHER" id="PTHR34220:SF7">
    <property type="entry name" value="SENSOR HISTIDINE KINASE YPDA"/>
    <property type="match status" value="1"/>
</dbReference>
<dbReference type="InterPro" id="IPR036890">
    <property type="entry name" value="HATPase_C_sf"/>
</dbReference>
<feature type="transmembrane region" description="Helical" evidence="1">
    <location>
        <begin position="51"/>
        <end position="72"/>
    </location>
</feature>
<keyword evidence="3" id="KW-0808">Transferase</keyword>
<dbReference type="Proteomes" id="UP000830401">
    <property type="component" value="Plasmid unnamed4"/>
</dbReference>
<dbReference type="InterPro" id="IPR050640">
    <property type="entry name" value="Bact_2-comp_sensor_kinase"/>
</dbReference>
<organism evidence="3 4">
    <name type="scientific">Hymenobacter volaticus</name>
    <dbReference type="NCBI Taxonomy" id="2932254"/>
    <lineage>
        <taxon>Bacteria</taxon>
        <taxon>Pseudomonadati</taxon>
        <taxon>Bacteroidota</taxon>
        <taxon>Cytophagia</taxon>
        <taxon>Cytophagales</taxon>
        <taxon>Hymenobacteraceae</taxon>
        <taxon>Hymenobacter</taxon>
    </lineage>
</organism>
<dbReference type="EMBL" id="CP095065">
    <property type="protein sequence ID" value="UOQ69206.1"/>
    <property type="molecule type" value="Genomic_DNA"/>
</dbReference>
<name>A0ABY4GEH2_9BACT</name>
<dbReference type="InterPro" id="IPR010559">
    <property type="entry name" value="Sig_transdc_His_kin_internal"/>
</dbReference>
<gene>
    <name evidence="3" type="ORF">MUN86_27520</name>
</gene>
<feature type="transmembrane region" description="Helical" evidence="1">
    <location>
        <begin position="117"/>
        <end position="134"/>
    </location>
</feature>
<proteinExistence type="predicted"/>
<evidence type="ECO:0000256" key="1">
    <source>
        <dbReference type="SAM" id="Phobius"/>
    </source>
</evidence>
<keyword evidence="3" id="KW-0614">Plasmid</keyword>
<dbReference type="Gene3D" id="3.30.565.10">
    <property type="entry name" value="Histidine kinase-like ATPase, C-terminal domain"/>
    <property type="match status" value="1"/>
</dbReference>
<keyword evidence="1" id="KW-0472">Membrane</keyword>
<dbReference type="Pfam" id="PF06580">
    <property type="entry name" value="His_kinase"/>
    <property type="match status" value="1"/>
</dbReference>